<proteinExistence type="predicted"/>
<feature type="transmembrane region" description="Helical" evidence="1">
    <location>
        <begin position="241"/>
        <end position="265"/>
    </location>
</feature>
<evidence type="ECO:0008006" key="4">
    <source>
        <dbReference type="Google" id="ProtNLM"/>
    </source>
</evidence>
<organism evidence="2 3">
    <name type="scientific">Pyricularia grisea</name>
    <name type="common">Crabgrass-specific blast fungus</name>
    <name type="synonym">Magnaporthe grisea</name>
    <dbReference type="NCBI Taxonomy" id="148305"/>
    <lineage>
        <taxon>Eukaryota</taxon>
        <taxon>Fungi</taxon>
        <taxon>Dikarya</taxon>
        <taxon>Ascomycota</taxon>
        <taxon>Pezizomycotina</taxon>
        <taxon>Sordariomycetes</taxon>
        <taxon>Sordariomycetidae</taxon>
        <taxon>Magnaporthales</taxon>
        <taxon>Pyriculariaceae</taxon>
        <taxon>Pyricularia</taxon>
    </lineage>
</organism>
<accession>A0A6P8BEC0</accession>
<feature type="transmembrane region" description="Helical" evidence="1">
    <location>
        <begin position="324"/>
        <end position="345"/>
    </location>
</feature>
<sequence>MLNTIRTTLSSDLTKRWMEEQVPKLPPISPLLRTAFVFDFLIFLPLLLFANYTLASVFTTLAVVENPDSAPSYAALAAHDEEDGIAQAGAAQTLRKQPDVNPPPAPAGVVTSSMRATFRHMYSVGGLRMFFRGILCAWAIFMADSFVGGIFLAIPFVFPFGRLVAYLALCQLHTAWVHIVISDRPNGSLAFWRRLPPFGKTFNATKYAVGLFWLADTFTGTTPYVVATFMGDDGKVNGQTLCVLLILTTLMLLVRLPAFVALTLVQASLLPEEDGTVVPFDRSFGGRVGPAELGGAEYLSIRDAFKSLSRESWVRVIKMFVKTFLVIVALMLVISIVVAVQVVALQPHGSRH</sequence>
<evidence type="ECO:0000313" key="2">
    <source>
        <dbReference type="Proteomes" id="UP000515153"/>
    </source>
</evidence>
<dbReference type="RefSeq" id="XP_030985583.1">
    <property type="nucleotide sequence ID" value="XM_031123790.1"/>
</dbReference>
<keyword evidence="1" id="KW-1133">Transmembrane helix</keyword>
<protein>
    <recommendedName>
        <fullName evidence="4">Ubiquitin carrier protein</fullName>
    </recommendedName>
</protein>
<dbReference type="AlphaFoldDB" id="A0A6P8BEC0"/>
<reference evidence="3" key="2">
    <citation type="submission" date="2019-10" db="EMBL/GenBank/DDBJ databases">
        <authorList>
            <consortium name="NCBI Genome Project"/>
        </authorList>
    </citation>
    <scope>NUCLEOTIDE SEQUENCE</scope>
    <source>
        <strain evidence="3">NI907</strain>
    </source>
</reference>
<feature type="transmembrane region" description="Helical" evidence="1">
    <location>
        <begin position="129"/>
        <end position="157"/>
    </location>
</feature>
<keyword evidence="2" id="KW-1185">Reference proteome</keyword>
<name>A0A6P8BEC0_PYRGI</name>
<dbReference type="KEGG" id="pgri:PgNI_03737"/>
<reference evidence="3" key="1">
    <citation type="journal article" date="2019" name="Mol. Biol. Evol.">
        <title>Blast fungal genomes show frequent chromosomal changes, gene gains and losses, and effector gene turnover.</title>
        <authorList>
            <person name="Gomez Luciano L.B."/>
            <person name="Jason Tsai I."/>
            <person name="Chuma I."/>
            <person name="Tosa Y."/>
            <person name="Chen Y.H."/>
            <person name="Li J.Y."/>
            <person name="Li M.Y."/>
            <person name="Jade Lu M.Y."/>
            <person name="Nakayashiki H."/>
            <person name="Li W.H."/>
        </authorList>
    </citation>
    <scope>NUCLEOTIDE SEQUENCE</scope>
    <source>
        <strain evidence="3">NI907</strain>
    </source>
</reference>
<dbReference type="GeneID" id="41958699"/>
<evidence type="ECO:0000313" key="3">
    <source>
        <dbReference type="RefSeq" id="XP_030985583.1"/>
    </source>
</evidence>
<feature type="transmembrane region" description="Helical" evidence="1">
    <location>
        <begin position="40"/>
        <end position="64"/>
    </location>
</feature>
<dbReference type="Proteomes" id="UP000515153">
    <property type="component" value="Unplaced"/>
</dbReference>
<keyword evidence="1" id="KW-0472">Membrane</keyword>
<gene>
    <name evidence="3" type="ORF">PgNI_03737</name>
</gene>
<evidence type="ECO:0000256" key="1">
    <source>
        <dbReference type="SAM" id="Phobius"/>
    </source>
</evidence>
<keyword evidence="1" id="KW-0812">Transmembrane</keyword>
<reference evidence="3" key="3">
    <citation type="submission" date="2025-08" db="UniProtKB">
        <authorList>
            <consortium name="RefSeq"/>
        </authorList>
    </citation>
    <scope>IDENTIFICATION</scope>
    <source>
        <strain evidence="3">NI907</strain>
    </source>
</reference>